<keyword evidence="17" id="KW-0464">Manganese</keyword>
<evidence type="ECO:0000256" key="20">
    <source>
        <dbReference type="ARBA" id="ARBA00042009"/>
    </source>
</evidence>
<accession>A0A1I7RNG4</accession>
<dbReference type="PANTHER" id="PTHR23033">
    <property type="entry name" value="BETA1,3-GALACTOSYLTRANSFERASE"/>
    <property type="match status" value="1"/>
</dbReference>
<keyword evidence="8" id="KW-0808">Transferase</keyword>
<dbReference type="Proteomes" id="UP000659654">
    <property type="component" value="Unassembled WGS sequence"/>
</dbReference>
<dbReference type="OrthoDB" id="414175at2759"/>
<dbReference type="Pfam" id="PF02434">
    <property type="entry name" value="Fringe"/>
    <property type="match status" value="1"/>
</dbReference>
<evidence type="ECO:0000256" key="3">
    <source>
        <dbReference type="ARBA" id="ARBA00004922"/>
    </source>
</evidence>
<evidence type="ECO:0000256" key="5">
    <source>
        <dbReference type="ARBA" id="ARBA00011748"/>
    </source>
</evidence>
<keyword evidence="9 23" id="KW-0812">Transmembrane</keyword>
<evidence type="ECO:0000256" key="9">
    <source>
        <dbReference type="ARBA" id="ARBA00022692"/>
    </source>
</evidence>
<dbReference type="EMBL" id="CAJFDI010000005">
    <property type="protein sequence ID" value="CAD5232087.1"/>
    <property type="molecule type" value="Genomic_DNA"/>
</dbReference>
<feature type="transmembrane region" description="Helical" evidence="23">
    <location>
        <begin position="9"/>
        <end position="28"/>
    </location>
</feature>
<dbReference type="eggNOG" id="KOG2246">
    <property type="taxonomic scope" value="Eukaryota"/>
</dbReference>
<evidence type="ECO:0000313" key="26">
    <source>
        <dbReference type="EMBL" id="CAG9123987.1"/>
    </source>
</evidence>
<evidence type="ECO:0000256" key="7">
    <source>
        <dbReference type="ARBA" id="ARBA00022676"/>
    </source>
</evidence>
<dbReference type="InterPro" id="IPR026050">
    <property type="entry name" value="C1GALT1/C1GALT1_chp1"/>
</dbReference>
<evidence type="ECO:0000256" key="22">
    <source>
        <dbReference type="ARBA" id="ARBA00059245"/>
    </source>
</evidence>
<dbReference type="AlphaFoldDB" id="A0A1I7RNG4"/>
<comment type="subunit">
    <text evidence="5">Homodimer; disulfide-linked.</text>
</comment>
<evidence type="ECO:0000256" key="6">
    <source>
        <dbReference type="ARBA" id="ARBA00012557"/>
    </source>
</evidence>
<proteinExistence type="inferred from homology"/>
<comment type="similarity">
    <text evidence="4">Belongs to the glycosyltransferase 31 family. Beta3-Gal-T subfamily.</text>
</comment>
<evidence type="ECO:0000256" key="14">
    <source>
        <dbReference type="ARBA" id="ARBA00023136"/>
    </source>
</evidence>
<dbReference type="FunFam" id="3.90.550.50:FF:000017">
    <property type="entry name" value="Glycoprotein-N-acetylgalactosamine 3-beta-galactosyltransferase 1"/>
    <property type="match status" value="1"/>
</dbReference>
<dbReference type="EC" id="2.4.1.122" evidence="6"/>
<keyword evidence="28" id="KW-1185">Reference proteome</keyword>
<evidence type="ECO:0000256" key="10">
    <source>
        <dbReference type="ARBA" id="ARBA00022723"/>
    </source>
</evidence>
<protein>
    <recommendedName>
        <fullName evidence="18">Glycoprotein-N-acetylgalactosamine 3-beta-galactosyltransferase 1</fullName>
        <ecNumber evidence="6">2.4.1.122</ecNumber>
    </recommendedName>
    <alternativeName>
        <fullName evidence="20">Core 1 O-glycan T-synthase</fullName>
    </alternativeName>
    <alternativeName>
        <fullName evidence="21">Core 1 UDP-galactose:N-acetylgalactosamine-alpha-R beta 1,3-galactosyltransferase 1</fullName>
    </alternativeName>
    <alternativeName>
        <fullName evidence="19">Core 1 beta1,3-galactosyltransferase 1</fullName>
    </alternativeName>
</protein>
<evidence type="ECO:0000256" key="19">
    <source>
        <dbReference type="ARBA" id="ARBA00041226"/>
    </source>
</evidence>
<evidence type="ECO:0000256" key="11">
    <source>
        <dbReference type="ARBA" id="ARBA00022741"/>
    </source>
</evidence>
<keyword evidence="11" id="KW-0547">Nucleotide-binding</keyword>
<evidence type="ECO:0000313" key="28">
    <source>
        <dbReference type="Proteomes" id="UP000659654"/>
    </source>
</evidence>
<keyword evidence="15" id="KW-1015">Disulfide bond</keyword>
<evidence type="ECO:0000256" key="12">
    <source>
        <dbReference type="ARBA" id="ARBA00022968"/>
    </source>
</evidence>
<evidence type="ECO:0000256" key="23">
    <source>
        <dbReference type="SAM" id="Phobius"/>
    </source>
</evidence>
<comment type="cofactor">
    <cofactor evidence="1">
        <name>Mn(2+)</name>
        <dbReference type="ChEBI" id="CHEBI:29035"/>
    </cofactor>
</comment>
<evidence type="ECO:0000313" key="29">
    <source>
        <dbReference type="WBParaSite" id="BXY_0225000.1"/>
    </source>
</evidence>
<name>A0A1I7RNG4_BURXY</name>
<dbReference type="GO" id="GO:0016263">
    <property type="term" value="F:glycoprotein-N-acetylgalactosamine 3-beta-galactosyltransferase activity"/>
    <property type="evidence" value="ECO:0007669"/>
    <property type="project" value="UniProtKB-EC"/>
</dbReference>
<keyword evidence="7" id="KW-0328">Glycosyltransferase</keyword>
<sequence>MFCCKRQPVILYLLGVLTGILLFSLLQFQVHDQTYGHNTDDFVPQAPPLSGNSTEENTYFFYKHEHGESAVVKELKKRVRILCWIMTHNSKNGNMRATAVNRTWGPKCDKYLFVSTNVSSLPSVDLNVTEGRKYLWQKTKRAFKYVYDHYGSEYDWFVKADDDTFMFVENLRFMLMNYNKEEPIYFGCNFKVIVRTGYMSGGAGYILSHEALRRFVEDGLSDPKKCKAADTGDEDVEVGRCLGKLGVILGDSRDASGRHRMLPMAPEIHFGSENKGKIPDWFENYTRYPIYNEKGECCSDYMISFHYVSGAKMYALYNLVYHVRVFGVTDEHLLLGAPNLGQKLTKISKESNRELGSRRKK</sequence>
<keyword evidence="13 23" id="KW-1133">Transmembrane helix</keyword>
<evidence type="ECO:0000256" key="1">
    <source>
        <dbReference type="ARBA" id="ARBA00001936"/>
    </source>
</evidence>
<reference evidence="29" key="1">
    <citation type="submission" date="2016-11" db="UniProtKB">
        <authorList>
            <consortium name="WormBaseParasite"/>
        </authorList>
    </citation>
    <scope>IDENTIFICATION</scope>
</reference>
<dbReference type="EMBL" id="CAJFCV020000005">
    <property type="protein sequence ID" value="CAG9123987.1"/>
    <property type="molecule type" value="Genomic_DNA"/>
</dbReference>
<keyword evidence="16" id="KW-0325">Glycoprotein</keyword>
<comment type="subcellular location">
    <subcellularLocation>
        <location evidence="2">Membrane</location>
        <topology evidence="2">Single-pass type II membrane protein</topology>
    </subcellularLocation>
</comment>
<dbReference type="Proteomes" id="UP000582659">
    <property type="component" value="Unassembled WGS sequence"/>
</dbReference>
<organism evidence="27 29">
    <name type="scientific">Bursaphelenchus xylophilus</name>
    <name type="common">Pinewood nematode worm</name>
    <name type="synonym">Aphelenchoides xylophilus</name>
    <dbReference type="NCBI Taxonomy" id="6326"/>
    <lineage>
        <taxon>Eukaryota</taxon>
        <taxon>Metazoa</taxon>
        <taxon>Ecdysozoa</taxon>
        <taxon>Nematoda</taxon>
        <taxon>Chromadorea</taxon>
        <taxon>Rhabditida</taxon>
        <taxon>Tylenchina</taxon>
        <taxon>Tylenchomorpha</taxon>
        <taxon>Aphelenchoidea</taxon>
        <taxon>Aphelenchoididae</taxon>
        <taxon>Bursaphelenchus</taxon>
    </lineage>
</organism>
<keyword evidence="10" id="KW-0479">Metal-binding</keyword>
<evidence type="ECO:0000256" key="18">
    <source>
        <dbReference type="ARBA" id="ARBA00040898"/>
    </source>
</evidence>
<evidence type="ECO:0000256" key="21">
    <source>
        <dbReference type="ARBA" id="ARBA00043065"/>
    </source>
</evidence>
<evidence type="ECO:0000259" key="24">
    <source>
        <dbReference type="Pfam" id="PF02434"/>
    </source>
</evidence>
<dbReference type="SMR" id="A0A1I7RNG4"/>
<evidence type="ECO:0000256" key="2">
    <source>
        <dbReference type="ARBA" id="ARBA00004606"/>
    </source>
</evidence>
<comment type="function">
    <text evidence="22">Glycosyltransferase that generates the core 1 O-glycan Gal-beta1-3GalNAc-alpha1-Ser/Thr (T antigen), which is a precursor for many extended O-glycans in glycoproteins.</text>
</comment>
<evidence type="ECO:0000256" key="15">
    <source>
        <dbReference type="ARBA" id="ARBA00023157"/>
    </source>
</evidence>
<dbReference type="GO" id="GO:0030145">
    <property type="term" value="F:manganese ion binding"/>
    <property type="evidence" value="ECO:0007669"/>
    <property type="project" value="UniProtKB-ARBA"/>
</dbReference>
<feature type="domain" description="Fringe-like glycosyltransferase" evidence="24">
    <location>
        <begin position="93"/>
        <end position="249"/>
    </location>
</feature>
<keyword evidence="12" id="KW-0735">Signal-anchor</keyword>
<dbReference type="PANTHER" id="PTHR23033:SF14">
    <property type="entry name" value="GLYCOPROTEIN-N-ACETYLGALACTOSAMINE 3-BETA-GALACTOSYLTRANSFERASE 1-RELATED"/>
    <property type="match status" value="1"/>
</dbReference>
<dbReference type="Gene3D" id="3.90.550.50">
    <property type="match status" value="1"/>
</dbReference>
<evidence type="ECO:0000256" key="13">
    <source>
        <dbReference type="ARBA" id="ARBA00022989"/>
    </source>
</evidence>
<comment type="pathway">
    <text evidence="3">Protein modification; protein glycosylation.</text>
</comment>
<keyword evidence="14 23" id="KW-0472">Membrane</keyword>
<evidence type="ECO:0000256" key="17">
    <source>
        <dbReference type="ARBA" id="ARBA00023211"/>
    </source>
</evidence>
<dbReference type="WBParaSite" id="BXY_0225000.1">
    <property type="protein sequence ID" value="BXY_0225000.1"/>
    <property type="gene ID" value="BXY_0225000"/>
</dbReference>
<dbReference type="InterPro" id="IPR003378">
    <property type="entry name" value="Fringe-like_glycosylTrfase"/>
</dbReference>
<evidence type="ECO:0000313" key="25">
    <source>
        <dbReference type="EMBL" id="CAD5232087.1"/>
    </source>
</evidence>
<dbReference type="GO" id="GO:0000166">
    <property type="term" value="F:nucleotide binding"/>
    <property type="evidence" value="ECO:0007669"/>
    <property type="project" value="UniProtKB-KW"/>
</dbReference>
<evidence type="ECO:0000256" key="8">
    <source>
        <dbReference type="ARBA" id="ARBA00022679"/>
    </source>
</evidence>
<reference evidence="26" key="2">
    <citation type="submission" date="2020-08" db="EMBL/GenBank/DDBJ databases">
        <authorList>
            <person name="Kikuchi T."/>
        </authorList>
    </citation>
    <scope>NUCLEOTIDE SEQUENCE</scope>
    <source>
        <strain evidence="25">Ka4C1</strain>
    </source>
</reference>
<dbReference type="Proteomes" id="UP000095284">
    <property type="component" value="Unplaced"/>
</dbReference>
<evidence type="ECO:0000313" key="27">
    <source>
        <dbReference type="Proteomes" id="UP000095284"/>
    </source>
</evidence>
<dbReference type="UniPathway" id="UPA00378"/>
<gene>
    <name evidence="25" type="ORF">BXYJ_LOCUS12178</name>
</gene>
<evidence type="ECO:0000256" key="16">
    <source>
        <dbReference type="ARBA" id="ARBA00023180"/>
    </source>
</evidence>
<dbReference type="GO" id="GO:0016020">
    <property type="term" value="C:membrane"/>
    <property type="evidence" value="ECO:0007669"/>
    <property type="project" value="UniProtKB-SubCell"/>
</dbReference>
<evidence type="ECO:0000256" key="4">
    <source>
        <dbReference type="ARBA" id="ARBA00006462"/>
    </source>
</evidence>